<evidence type="ECO:0000313" key="8">
    <source>
        <dbReference type="EMBL" id="RZC34609.1"/>
    </source>
</evidence>
<proteinExistence type="predicted"/>
<comment type="subunit">
    <text evidence="1">Homodimer; disulfide-linked.</text>
</comment>
<feature type="chain" id="PRO_5019825988" description="Spaetzle domain-containing protein" evidence="6">
    <location>
        <begin position="17"/>
        <end position="354"/>
    </location>
</feature>
<dbReference type="GO" id="GO:0045087">
    <property type="term" value="P:innate immune response"/>
    <property type="evidence" value="ECO:0007669"/>
    <property type="project" value="TreeGrafter"/>
</dbReference>
<dbReference type="InterPro" id="IPR032104">
    <property type="entry name" value="Spaetzle"/>
</dbReference>
<feature type="region of interest" description="Disordered" evidence="5">
    <location>
        <begin position="216"/>
        <end position="242"/>
    </location>
</feature>
<dbReference type="FunFam" id="2.10.90.10:FF:000018">
    <property type="entry name" value="Spatzle 4"/>
    <property type="match status" value="1"/>
</dbReference>
<dbReference type="PANTHER" id="PTHR23199">
    <property type="entry name" value="NEUROTROPHIN 1-RELATED"/>
    <property type="match status" value="1"/>
</dbReference>
<keyword evidence="4" id="KW-0325">Glycoprotein</keyword>
<dbReference type="InterPro" id="IPR029034">
    <property type="entry name" value="Cystine-knot_cytokine"/>
</dbReference>
<feature type="signal peptide" evidence="6">
    <location>
        <begin position="1"/>
        <end position="16"/>
    </location>
</feature>
<reference evidence="8 9" key="1">
    <citation type="submission" date="2017-03" db="EMBL/GenBank/DDBJ databases">
        <title>Genome of the blue death feigning beetle - Asbolus verrucosus.</title>
        <authorList>
            <person name="Rider S.D."/>
        </authorList>
    </citation>
    <scope>NUCLEOTIDE SEQUENCE [LARGE SCALE GENOMIC DNA]</scope>
    <source>
        <strain evidence="8">Butters</strain>
        <tissue evidence="8">Head and leg muscle</tissue>
    </source>
</reference>
<evidence type="ECO:0000256" key="1">
    <source>
        <dbReference type="ARBA" id="ARBA00011748"/>
    </source>
</evidence>
<dbReference type="EMBL" id="QDEB01078493">
    <property type="protein sequence ID" value="RZC34609.1"/>
    <property type="molecule type" value="Genomic_DNA"/>
</dbReference>
<evidence type="ECO:0000256" key="3">
    <source>
        <dbReference type="ARBA" id="ARBA00023157"/>
    </source>
</evidence>
<accession>A0A482VQE5</accession>
<dbReference type="GO" id="GO:0005615">
    <property type="term" value="C:extracellular space"/>
    <property type="evidence" value="ECO:0007669"/>
    <property type="project" value="UniProtKB-ARBA"/>
</dbReference>
<evidence type="ECO:0000256" key="5">
    <source>
        <dbReference type="SAM" id="MobiDB-lite"/>
    </source>
</evidence>
<feature type="compositionally biased region" description="Low complexity" evidence="5">
    <location>
        <begin position="231"/>
        <end position="240"/>
    </location>
</feature>
<evidence type="ECO:0000256" key="4">
    <source>
        <dbReference type="ARBA" id="ARBA00023180"/>
    </source>
</evidence>
<dbReference type="AlphaFoldDB" id="A0A482VQE5"/>
<comment type="caution">
    <text evidence="8">The sequence shown here is derived from an EMBL/GenBank/DDBJ whole genome shotgun (WGS) entry which is preliminary data.</text>
</comment>
<dbReference type="STRING" id="1661398.A0A482VQE5"/>
<sequence length="354" mass="40424">MTTVFFSLLITTNSHSFCTNTYGTEICSFVPALPGKTPPCAQPGLTYCEHPEHYPGQRIQYLIQKWRFDHSTTLLDESKEDFTSYYYPGPSYKYGPSNIIKQDGYYPEPIYIPKPNYDFDQSTRIGNTYIPPKPSTPYNITQGFAGYPDRRPPEGQYLNYKYSNNIPPTTPHHGDVYSPVHGLYSTFTLPQVNPYANKVWNRKDEDKYGKTLLLRKKRSDRTSKRLRKLKSSNSHSNSTNIIERKKRQSALTGQTLCSARSQFIMPRAALNNKGNWMFVVNMPELDNRFTQLVKSETCASQTCSGLCSLPLGYTSRCEQKYVQKRLIALEGGGNELYNDVFWIPSCCVCTISNS</sequence>
<organism evidence="8 9">
    <name type="scientific">Asbolus verrucosus</name>
    <name type="common">Desert ironclad beetle</name>
    <dbReference type="NCBI Taxonomy" id="1661398"/>
    <lineage>
        <taxon>Eukaryota</taxon>
        <taxon>Metazoa</taxon>
        <taxon>Ecdysozoa</taxon>
        <taxon>Arthropoda</taxon>
        <taxon>Hexapoda</taxon>
        <taxon>Insecta</taxon>
        <taxon>Pterygota</taxon>
        <taxon>Neoptera</taxon>
        <taxon>Endopterygota</taxon>
        <taxon>Coleoptera</taxon>
        <taxon>Polyphaga</taxon>
        <taxon>Cucujiformia</taxon>
        <taxon>Tenebrionidae</taxon>
        <taxon>Pimeliinae</taxon>
        <taxon>Asbolus</taxon>
    </lineage>
</organism>
<evidence type="ECO:0000313" key="9">
    <source>
        <dbReference type="Proteomes" id="UP000292052"/>
    </source>
</evidence>
<name>A0A482VQE5_ASBVE</name>
<dbReference type="OrthoDB" id="7933576at2759"/>
<protein>
    <recommendedName>
        <fullName evidence="7">Spaetzle domain-containing protein</fullName>
    </recommendedName>
</protein>
<evidence type="ECO:0000256" key="6">
    <source>
        <dbReference type="SAM" id="SignalP"/>
    </source>
</evidence>
<dbReference type="Proteomes" id="UP000292052">
    <property type="component" value="Unassembled WGS sequence"/>
</dbReference>
<dbReference type="SUPFAM" id="SSF57501">
    <property type="entry name" value="Cystine-knot cytokines"/>
    <property type="match status" value="1"/>
</dbReference>
<dbReference type="Pfam" id="PF16077">
    <property type="entry name" value="Spaetzle"/>
    <property type="match status" value="1"/>
</dbReference>
<dbReference type="GO" id="GO:0005121">
    <property type="term" value="F:Toll binding"/>
    <property type="evidence" value="ECO:0007669"/>
    <property type="project" value="TreeGrafter"/>
</dbReference>
<dbReference type="GO" id="GO:0008083">
    <property type="term" value="F:growth factor activity"/>
    <property type="evidence" value="ECO:0007669"/>
    <property type="project" value="TreeGrafter"/>
</dbReference>
<dbReference type="PANTHER" id="PTHR23199:SF16">
    <property type="entry name" value="PROTEIN SPAETZLE 5"/>
    <property type="match status" value="1"/>
</dbReference>
<keyword evidence="3" id="KW-1015">Disulfide bond</keyword>
<feature type="compositionally biased region" description="Basic residues" evidence="5">
    <location>
        <begin position="216"/>
        <end position="230"/>
    </location>
</feature>
<dbReference type="GO" id="GO:0021556">
    <property type="term" value="P:central nervous system formation"/>
    <property type="evidence" value="ECO:0007669"/>
    <property type="project" value="TreeGrafter"/>
</dbReference>
<dbReference type="Gene3D" id="2.10.90.10">
    <property type="entry name" value="Cystine-knot cytokines"/>
    <property type="match status" value="1"/>
</dbReference>
<evidence type="ECO:0000256" key="2">
    <source>
        <dbReference type="ARBA" id="ARBA00022729"/>
    </source>
</evidence>
<dbReference type="InterPro" id="IPR052444">
    <property type="entry name" value="Spz/Toll_ligand-like"/>
</dbReference>
<keyword evidence="2 6" id="KW-0732">Signal</keyword>
<feature type="domain" description="Spaetzle" evidence="7">
    <location>
        <begin position="255"/>
        <end position="351"/>
    </location>
</feature>
<gene>
    <name evidence="8" type="ORF">BDFB_000458</name>
</gene>
<keyword evidence="9" id="KW-1185">Reference proteome</keyword>
<evidence type="ECO:0000259" key="7">
    <source>
        <dbReference type="Pfam" id="PF16077"/>
    </source>
</evidence>